<organism evidence="2 3">
    <name type="scientific">Kocuria tytonicola</name>
    <dbReference type="NCBI Taxonomy" id="2055946"/>
    <lineage>
        <taxon>Bacteria</taxon>
        <taxon>Bacillati</taxon>
        <taxon>Actinomycetota</taxon>
        <taxon>Actinomycetes</taxon>
        <taxon>Micrococcales</taxon>
        <taxon>Micrococcaceae</taxon>
        <taxon>Kocuria</taxon>
    </lineage>
</organism>
<comment type="caution">
    <text evidence="2">The sequence shown here is derived from an EMBL/GenBank/DDBJ whole genome shotgun (WGS) entry which is preliminary data.</text>
</comment>
<dbReference type="EMBL" id="RDEX01000001">
    <property type="protein sequence ID" value="RLY94837.1"/>
    <property type="molecule type" value="Genomic_DNA"/>
</dbReference>
<evidence type="ECO:0000313" key="2">
    <source>
        <dbReference type="EMBL" id="RLY94837.1"/>
    </source>
</evidence>
<protein>
    <submittedName>
        <fullName evidence="2">Uncharacterized protein</fullName>
    </submittedName>
</protein>
<reference evidence="2 3" key="1">
    <citation type="submission" date="2018-10" db="EMBL/GenBank/DDBJ databases">
        <title>Kocuria tytonicola, new bacteria from the preen glands of American barn owls (Tyto furcata).</title>
        <authorList>
            <person name="Braun M.S."/>
            <person name="Wang E."/>
            <person name="Zimmermann S."/>
            <person name="Boutin S."/>
            <person name="Wagner H."/>
            <person name="Wink M."/>
        </authorList>
    </citation>
    <scope>NUCLEOTIDE SEQUENCE [LARGE SCALE GENOMIC DNA]</scope>
    <source>
        <strain evidence="2 3">473</strain>
    </source>
</reference>
<keyword evidence="1" id="KW-0812">Transmembrane</keyword>
<evidence type="ECO:0000313" key="3">
    <source>
        <dbReference type="Proteomes" id="UP000277871"/>
    </source>
</evidence>
<keyword evidence="1" id="KW-1133">Transmembrane helix</keyword>
<dbReference type="AlphaFoldDB" id="A0A3L9LCQ6"/>
<dbReference type="Proteomes" id="UP000277871">
    <property type="component" value="Unassembled WGS sequence"/>
</dbReference>
<proteinExistence type="predicted"/>
<gene>
    <name evidence="2" type="ORF">EAE32_06800</name>
</gene>
<name>A0A3L9LCQ6_9MICC</name>
<keyword evidence="3" id="KW-1185">Reference proteome</keyword>
<keyword evidence="1" id="KW-0472">Membrane</keyword>
<accession>A0A3L9LCQ6</accession>
<evidence type="ECO:0000256" key="1">
    <source>
        <dbReference type="SAM" id="Phobius"/>
    </source>
</evidence>
<sequence>MCHCINNICIGYWLLVIGYWLLVIGCWDCFLKNELRTDPPDWFTLIPIEDEKVSTAIGSSCRVRKFYALTGSSGFAGW</sequence>
<feature type="transmembrane region" description="Helical" evidence="1">
    <location>
        <begin position="12"/>
        <end position="31"/>
    </location>
</feature>